<dbReference type="Gene3D" id="3.30.200.20">
    <property type="entry name" value="Phosphorylase Kinase, domain 1"/>
    <property type="match status" value="1"/>
</dbReference>
<feature type="domain" description="Protein kinase" evidence="7">
    <location>
        <begin position="255"/>
        <end position="555"/>
    </location>
</feature>
<reference evidence="9" key="1">
    <citation type="submission" date="2013-10" db="EMBL/GenBank/DDBJ databases">
        <title>Genome sequencing of Onchocerca volvulus.</title>
        <authorList>
            <person name="Cotton J."/>
            <person name="Tsai J."/>
            <person name="Stanley E."/>
            <person name="Tracey A."/>
            <person name="Holroyd N."/>
            <person name="Lustigman S."/>
            <person name="Berriman M."/>
        </authorList>
    </citation>
    <scope>NUCLEOTIDE SEQUENCE</scope>
</reference>
<dbReference type="GO" id="GO:0005524">
    <property type="term" value="F:ATP binding"/>
    <property type="evidence" value="ECO:0007669"/>
    <property type="project" value="UniProtKB-KW"/>
</dbReference>
<dbReference type="PRINTS" id="PR00109">
    <property type="entry name" value="TYRKINASE"/>
</dbReference>
<dbReference type="InterPro" id="IPR050122">
    <property type="entry name" value="RTK"/>
</dbReference>
<keyword evidence="6" id="KW-0472">Membrane</keyword>
<dbReference type="SMART" id="SM00219">
    <property type="entry name" value="TyrKc"/>
    <property type="match status" value="1"/>
</dbReference>
<keyword evidence="9" id="KW-1185">Reference proteome</keyword>
<dbReference type="PROSITE" id="PS50011">
    <property type="entry name" value="PROTEIN_KINASE_DOM"/>
    <property type="match status" value="1"/>
</dbReference>
<dbReference type="Proteomes" id="UP000024404">
    <property type="component" value="Unassembled WGS sequence"/>
</dbReference>
<dbReference type="InterPro" id="IPR011009">
    <property type="entry name" value="Kinase-like_dom_sf"/>
</dbReference>
<dbReference type="Pfam" id="PF07714">
    <property type="entry name" value="PK_Tyr_Ser-Thr"/>
    <property type="match status" value="1"/>
</dbReference>
<evidence type="ECO:0000256" key="2">
    <source>
        <dbReference type="ARBA" id="ARBA00022741"/>
    </source>
</evidence>
<dbReference type="InterPro" id="IPR001245">
    <property type="entry name" value="Ser-Thr/Tyr_kinase_cat_dom"/>
</dbReference>
<evidence type="ECO:0000259" key="7">
    <source>
        <dbReference type="PROSITE" id="PS50011"/>
    </source>
</evidence>
<feature type="transmembrane region" description="Helical" evidence="6">
    <location>
        <begin position="157"/>
        <end position="178"/>
    </location>
</feature>
<dbReference type="EnsemblMetazoa" id="OVOC3194.1">
    <property type="protein sequence ID" value="OVOC3194.1"/>
    <property type="gene ID" value="WBGene00240003"/>
</dbReference>
<name>A0A8R1XVQ4_ONCVO</name>
<dbReference type="PANTHER" id="PTHR24416:SF600">
    <property type="entry name" value="PDGF- AND VEGF-RECEPTOR RELATED, ISOFORM J"/>
    <property type="match status" value="1"/>
</dbReference>
<evidence type="ECO:0000313" key="9">
    <source>
        <dbReference type="Proteomes" id="UP000024404"/>
    </source>
</evidence>
<dbReference type="OMA" id="RSYEYSI"/>
<dbReference type="InterPro" id="IPR020635">
    <property type="entry name" value="Tyr_kinase_cat_dom"/>
</dbReference>
<dbReference type="PANTHER" id="PTHR24416">
    <property type="entry name" value="TYROSINE-PROTEIN KINASE RECEPTOR"/>
    <property type="match status" value="1"/>
</dbReference>
<keyword evidence="6" id="KW-0812">Transmembrane</keyword>
<sequence>MYPFTPANSLNSADIALENLEQFEKNQNHLVVNDIKTLQQIARMTNQNLQSMTTYHKQLSDYYNHEQTEKSGSNEQVISDPDNHLWPSHKFIDKNFKDEGQWYDDHSDMDYNTEDPKIESTFQSTHAEFHKISNNLNDTHISEVINDSTLHSLEGKIGFGLGLSLLFLLLIILMYIIYREWLQRYLQSKNDSNHNSYNRDFCFDCDFARKMTLKKITNISIRKLQNHYDDEIDRCHKHIPDIENLWLLEKSRLVVFHEMKLGSGAVCNVYKGAIEGLAPICKVNPSLAAFGIFKDCMCAVKMLPSTADDTGHADFMQFTEHTLNSEKDEEGKEIKFMKSLKYHPHLVSMLGVSIDDNGNIMLLIEYCDLGDLLHLVRNKRGEIIMNQTNEHSKLRIKDLVTFAWQISNGLEYLSSIGCVHRDVAARNIFVNAANICKIADFGLCRLSDSFIYADRGRRLPLRWMAPESLRSYEYSIKSDVWSYGVLLYEIFSFGEVPYALLQTSEILEFLNSGARLSQPQYCPVDINTVMLQCWQNEPSLRPTFAEICSILRRILEDNFGHYGYMKTINENNNSID</sequence>
<reference evidence="8" key="2">
    <citation type="submission" date="2022-06" db="UniProtKB">
        <authorList>
            <consortium name="EnsemblMetazoa"/>
        </authorList>
    </citation>
    <scope>IDENTIFICATION</scope>
</reference>
<dbReference type="InterPro" id="IPR008266">
    <property type="entry name" value="Tyr_kinase_AS"/>
</dbReference>
<organism evidence="8 9">
    <name type="scientific">Onchocerca volvulus</name>
    <dbReference type="NCBI Taxonomy" id="6282"/>
    <lineage>
        <taxon>Eukaryota</taxon>
        <taxon>Metazoa</taxon>
        <taxon>Ecdysozoa</taxon>
        <taxon>Nematoda</taxon>
        <taxon>Chromadorea</taxon>
        <taxon>Rhabditida</taxon>
        <taxon>Spirurina</taxon>
        <taxon>Spiruromorpha</taxon>
        <taxon>Filarioidea</taxon>
        <taxon>Onchocercidae</taxon>
        <taxon>Onchocerca</taxon>
    </lineage>
</organism>
<evidence type="ECO:0000256" key="6">
    <source>
        <dbReference type="SAM" id="Phobius"/>
    </source>
</evidence>
<dbReference type="PROSITE" id="PS00109">
    <property type="entry name" value="PROTEIN_KINASE_TYR"/>
    <property type="match status" value="1"/>
</dbReference>
<dbReference type="GO" id="GO:0043235">
    <property type="term" value="C:receptor complex"/>
    <property type="evidence" value="ECO:0007669"/>
    <property type="project" value="TreeGrafter"/>
</dbReference>
<keyword evidence="4" id="KW-0067">ATP-binding</keyword>
<keyword evidence="3" id="KW-0418">Kinase</keyword>
<evidence type="ECO:0000256" key="1">
    <source>
        <dbReference type="ARBA" id="ARBA00022679"/>
    </source>
</evidence>
<dbReference type="CDD" id="cd00192">
    <property type="entry name" value="PTKc"/>
    <property type="match status" value="1"/>
</dbReference>
<dbReference type="GO" id="GO:0005886">
    <property type="term" value="C:plasma membrane"/>
    <property type="evidence" value="ECO:0007669"/>
    <property type="project" value="TreeGrafter"/>
</dbReference>
<evidence type="ECO:0000313" key="8">
    <source>
        <dbReference type="EnsemblMetazoa" id="OVOC3194.1"/>
    </source>
</evidence>
<dbReference type="EMBL" id="CMVM020000079">
    <property type="status" value="NOT_ANNOTATED_CDS"/>
    <property type="molecule type" value="Genomic_DNA"/>
</dbReference>
<dbReference type="FunFam" id="1.10.510.10:FF:000554">
    <property type="entry name" value="Predicted protein"/>
    <property type="match status" value="1"/>
</dbReference>
<keyword evidence="5" id="KW-0829">Tyrosine-protein kinase</keyword>
<dbReference type="GO" id="GO:0007169">
    <property type="term" value="P:cell surface receptor protein tyrosine kinase signaling pathway"/>
    <property type="evidence" value="ECO:0007669"/>
    <property type="project" value="TreeGrafter"/>
</dbReference>
<accession>A0A8R1XVQ4</accession>
<evidence type="ECO:0000256" key="5">
    <source>
        <dbReference type="ARBA" id="ARBA00023137"/>
    </source>
</evidence>
<protein>
    <submittedName>
        <fullName evidence="8">Protein kinase domain-containing protein</fullName>
    </submittedName>
</protein>
<dbReference type="InterPro" id="IPR000719">
    <property type="entry name" value="Prot_kinase_dom"/>
</dbReference>
<proteinExistence type="predicted"/>
<evidence type="ECO:0000256" key="4">
    <source>
        <dbReference type="ARBA" id="ARBA00022840"/>
    </source>
</evidence>
<dbReference type="AlphaFoldDB" id="A0A8R1XVQ4"/>
<evidence type="ECO:0000256" key="3">
    <source>
        <dbReference type="ARBA" id="ARBA00022777"/>
    </source>
</evidence>
<dbReference type="Gene3D" id="1.10.510.10">
    <property type="entry name" value="Transferase(Phosphotransferase) domain 1"/>
    <property type="match status" value="1"/>
</dbReference>
<keyword evidence="2" id="KW-0547">Nucleotide-binding</keyword>
<dbReference type="SUPFAM" id="SSF56112">
    <property type="entry name" value="Protein kinase-like (PK-like)"/>
    <property type="match status" value="1"/>
</dbReference>
<keyword evidence="6" id="KW-1133">Transmembrane helix</keyword>
<dbReference type="GO" id="GO:0004714">
    <property type="term" value="F:transmembrane receptor protein tyrosine kinase activity"/>
    <property type="evidence" value="ECO:0007669"/>
    <property type="project" value="TreeGrafter"/>
</dbReference>
<keyword evidence="1" id="KW-0808">Transferase</keyword>